<feature type="transmembrane region" description="Helical" evidence="6">
    <location>
        <begin position="92"/>
        <end position="111"/>
    </location>
</feature>
<feature type="transmembrane region" description="Helical" evidence="6">
    <location>
        <begin position="39"/>
        <end position="56"/>
    </location>
</feature>
<dbReference type="Proteomes" id="UP000717996">
    <property type="component" value="Unassembled WGS sequence"/>
</dbReference>
<feature type="transmembrane region" description="Helical" evidence="6">
    <location>
        <begin position="63"/>
        <end position="86"/>
    </location>
</feature>
<name>A0A9P6Y647_RHIOR</name>
<dbReference type="PANTHER" id="PTHR28128">
    <property type="entry name" value="GOLGI APPARATUS MEMBRANE PROTEIN TVP15"/>
    <property type="match status" value="1"/>
</dbReference>
<dbReference type="OrthoDB" id="423534at2759"/>
<evidence type="ECO:0000256" key="5">
    <source>
        <dbReference type="SAM" id="MobiDB-lite"/>
    </source>
</evidence>
<dbReference type="AlphaFoldDB" id="A0A9P6Y647"/>
<comment type="subcellular location">
    <subcellularLocation>
        <location evidence="1">Membrane</location>
        <topology evidence="1">Multi-pass membrane protein</topology>
    </subcellularLocation>
</comment>
<evidence type="ECO:0000313" key="7">
    <source>
        <dbReference type="EMBL" id="KAG1540368.1"/>
    </source>
</evidence>
<proteinExistence type="predicted"/>
<dbReference type="InterPro" id="IPR013714">
    <property type="entry name" value="Golgi_TVP15"/>
</dbReference>
<evidence type="ECO:0000256" key="6">
    <source>
        <dbReference type="SAM" id="Phobius"/>
    </source>
</evidence>
<dbReference type="GO" id="GO:0016192">
    <property type="term" value="P:vesicle-mediated transport"/>
    <property type="evidence" value="ECO:0007669"/>
    <property type="project" value="TreeGrafter"/>
</dbReference>
<keyword evidence="2 6" id="KW-0812">Transmembrane</keyword>
<evidence type="ECO:0000256" key="1">
    <source>
        <dbReference type="ARBA" id="ARBA00004141"/>
    </source>
</evidence>
<organism evidence="7 8">
    <name type="scientific">Rhizopus oryzae</name>
    <name type="common">Mucormycosis agent</name>
    <name type="synonym">Rhizopus arrhizus var. delemar</name>
    <dbReference type="NCBI Taxonomy" id="64495"/>
    <lineage>
        <taxon>Eukaryota</taxon>
        <taxon>Fungi</taxon>
        <taxon>Fungi incertae sedis</taxon>
        <taxon>Mucoromycota</taxon>
        <taxon>Mucoromycotina</taxon>
        <taxon>Mucoromycetes</taxon>
        <taxon>Mucorales</taxon>
        <taxon>Mucorineae</taxon>
        <taxon>Rhizopodaceae</taxon>
        <taxon>Rhizopus</taxon>
    </lineage>
</organism>
<feature type="transmembrane region" description="Helical" evidence="6">
    <location>
        <begin position="12"/>
        <end position="33"/>
    </location>
</feature>
<accession>A0A9P6Y647</accession>
<evidence type="ECO:0000256" key="2">
    <source>
        <dbReference type="ARBA" id="ARBA00022692"/>
    </source>
</evidence>
<sequence length="157" mass="16751">MNISYPVMFRAANIVAAAFMIIGGVMTCIAGGFPNFIQGIFVILFGIMTAVFEFRLPGVITQFASFMFSFMGRGIFYIFLGCITLNYGGLAIASGVIIAVIGIAYVVLQFLKIEAPSNMRKEAFDDAVGYGGTHPDPSPTPYSQPQAQPATVNAAVV</sequence>
<dbReference type="Pfam" id="PF08507">
    <property type="entry name" value="COPI_assoc"/>
    <property type="match status" value="1"/>
</dbReference>
<protein>
    <recommendedName>
        <fullName evidence="9">COPI associated protein</fullName>
    </recommendedName>
</protein>
<dbReference type="GO" id="GO:0000139">
    <property type="term" value="C:Golgi membrane"/>
    <property type="evidence" value="ECO:0007669"/>
    <property type="project" value="TreeGrafter"/>
</dbReference>
<keyword evidence="3 6" id="KW-1133">Transmembrane helix</keyword>
<feature type="region of interest" description="Disordered" evidence="5">
    <location>
        <begin position="135"/>
        <end position="157"/>
    </location>
</feature>
<comment type="caution">
    <text evidence="7">The sequence shown here is derived from an EMBL/GenBank/DDBJ whole genome shotgun (WGS) entry which is preliminary data.</text>
</comment>
<gene>
    <name evidence="7" type="ORF">G6F51_008564</name>
</gene>
<dbReference type="EMBL" id="JAANIT010001422">
    <property type="protein sequence ID" value="KAG1540368.1"/>
    <property type="molecule type" value="Genomic_DNA"/>
</dbReference>
<evidence type="ECO:0000256" key="4">
    <source>
        <dbReference type="ARBA" id="ARBA00023136"/>
    </source>
</evidence>
<dbReference type="PANTHER" id="PTHR28128:SF1">
    <property type="entry name" value="GOLGI APPARATUS MEMBRANE PROTEIN TVP15"/>
    <property type="match status" value="1"/>
</dbReference>
<keyword evidence="4 6" id="KW-0472">Membrane</keyword>
<evidence type="ECO:0008006" key="9">
    <source>
        <dbReference type="Google" id="ProtNLM"/>
    </source>
</evidence>
<evidence type="ECO:0000313" key="8">
    <source>
        <dbReference type="Proteomes" id="UP000717996"/>
    </source>
</evidence>
<reference evidence="7" key="1">
    <citation type="journal article" date="2020" name="Microb. Genom.">
        <title>Genetic diversity of clinical and environmental Mucorales isolates obtained from an investigation of mucormycosis cases among solid organ transplant recipients.</title>
        <authorList>
            <person name="Nguyen M.H."/>
            <person name="Kaul D."/>
            <person name="Muto C."/>
            <person name="Cheng S.J."/>
            <person name="Richter R.A."/>
            <person name="Bruno V.M."/>
            <person name="Liu G."/>
            <person name="Beyhan S."/>
            <person name="Sundermann A.J."/>
            <person name="Mounaud S."/>
            <person name="Pasculle A.W."/>
            <person name="Nierman W.C."/>
            <person name="Driscoll E."/>
            <person name="Cumbie R."/>
            <person name="Clancy C.J."/>
            <person name="Dupont C.L."/>
        </authorList>
    </citation>
    <scope>NUCLEOTIDE SEQUENCE</scope>
    <source>
        <strain evidence="7">GL16</strain>
    </source>
</reference>
<evidence type="ECO:0000256" key="3">
    <source>
        <dbReference type="ARBA" id="ARBA00022989"/>
    </source>
</evidence>